<dbReference type="EMBL" id="NBNE01001564">
    <property type="protein sequence ID" value="OWZ13496.1"/>
    <property type="molecule type" value="Genomic_DNA"/>
</dbReference>
<dbReference type="OrthoDB" id="10058284at2759"/>
<reference evidence="2" key="1">
    <citation type="submission" date="2017-03" db="EMBL/GenBank/DDBJ databases">
        <title>Phytopthora megakarya and P. palmivora, two closely related causual agents of cacao black pod achieved similar genome size and gene model numbers by different mechanisms.</title>
        <authorList>
            <person name="Ali S."/>
            <person name="Shao J."/>
            <person name="Larry D.J."/>
            <person name="Kronmiller B."/>
            <person name="Shen D."/>
            <person name="Strem M.D."/>
            <person name="Melnick R.L."/>
            <person name="Guiltinan M.J."/>
            <person name="Tyler B.M."/>
            <person name="Meinhardt L.W."/>
            <person name="Bailey B.A."/>
        </authorList>
    </citation>
    <scope>NUCLEOTIDE SEQUENCE [LARGE SCALE GENOMIC DNA]</scope>
    <source>
        <strain evidence="2">zdho120</strain>
    </source>
</reference>
<proteinExistence type="predicted"/>
<gene>
    <name evidence="1" type="ORF">PHMEG_00013166</name>
</gene>
<name>A0A225W6Z0_9STRA</name>
<protein>
    <submittedName>
        <fullName evidence="1">Uncharacterized protein</fullName>
    </submittedName>
</protein>
<dbReference type="AlphaFoldDB" id="A0A225W6Z0"/>
<dbReference type="Proteomes" id="UP000198211">
    <property type="component" value="Unassembled WGS sequence"/>
</dbReference>
<sequence length="130" mass="14655">MQFCTWIRIRLFKGGKDYLVWFQKILDHGCLEELPLSKFGNLPVPYVELYMDASNLGLAVLDPACDSFLQIKFDTEEISLFLGPVPMVTTSLSMSGSISVWWLLCDNGAQSGIGRLRVKLLMYDAGVIMR</sequence>
<keyword evidence="2" id="KW-1185">Reference proteome</keyword>
<comment type="caution">
    <text evidence="1">The sequence shown here is derived from an EMBL/GenBank/DDBJ whole genome shotgun (WGS) entry which is preliminary data.</text>
</comment>
<accession>A0A225W6Z0</accession>
<evidence type="ECO:0000313" key="1">
    <source>
        <dbReference type="EMBL" id="OWZ13496.1"/>
    </source>
</evidence>
<organism evidence="1 2">
    <name type="scientific">Phytophthora megakarya</name>
    <dbReference type="NCBI Taxonomy" id="4795"/>
    <lineage>
        <taxon>Eukaryota</taxon>
        <taxon>Sar</taxon>
        <taxon>Stramenopiles</taxon>
        <taxon>Oomycota</taxon>
        <taxon>Peronosporomycetes</taxon>
        <taxon>Peronosporales</taxon>
        <taxon>Peronosporaceae</taxon>
        <taxon>Phytophthora</taxon>
    </lineage>
</organism>
<evidence type="ECO:0000313" key="2">
    <source>
        <dbReference type="Proteomes" id="UP000198211"/>
    </source>
</evidence>